<feature type="transmembrane region" description="Helical" evidence="7">
    <location>
        <begin position="276"/>
        <end position="297"/>
    </location>
</feature>
<evidence type="ECO:0000256" key="1">
    <source>
        <dbReference type="ARBA" id="ARBA00004141"/>
    </source>
</evidence>
<keyword evidence="6 7" id="KW-0472">Membrane</keyword>
<dbReference type="AlphaFoldDB" id="A0A1G6NHE1"/>
<dbReference type="Pfam" id="PF00535">
    <property type="entry name" value="Glycos_transf_2"/>
    <property type="match status" value="1"/>
</dbReference>
<comment type="subcellular location">
    <subcellularLocation>
        <location evidence="1">Membrane</location>
        <topology evidence="1">Multi-pass membrane protein</topology>
    </subcellularLocation>
</comment>
<proteinExistence type="predicted"/>
<dbReference type="PANTHER" id="PTHR48090:SF1">
    <property type="entry name" value="PROPHAGE BACTOPRENOL GLUCOSYL TRANSFERASE HOMOLOG"/>
    <property type="match status" value="1"/>
</dbReference>
<keyword evidence="4 7" id="KW-0812">Transmembrane</keyword>
<protein>
    <submittedName>
        <fullName evidence="9">Glycosyltransferase involved in cell wall bisynthesis</fullName>
    </submittedName>
</protein>
<keyword evidence="3 9" id="KW-0808">Transferase</keyword>
<keyword evidence="10" id="KW-1185">Reference proteome</keyword>
<evidence type="ECO:0000256" key="6">
    <source>
        <dbReference type="ARBA" id="ARBA00023136"/>
    </source>
</evidence>
<dbReference type="RefSeq" id="WP_091996945.1">
    <property type="nucleotide sequence ID" value="NZ_FMYQ01000009.1"/>
</dbReference>
<sequence length="313" mass="34666">MRPELTIVVPCYNEREALPHTIEVLTQKLAQLVGEDKIGDASKILFVDDGSKDETWRIIAEYAATHPAVSGVKLSRNCGHQNALLAGLQHVKSDICISIDADLQDDVNAIDEMVDLYHQGFQIVYGVRAERNSDTFFKRTTAHLFYRSMSWLGVESVEHHADFRLMSRDALAALLSFSEVNAYIRGLVPLVGYKTACVQYRRVERVAGESKYTLSKMLSLAVRGITSFSVVPLRVISVTGLLISLLAALLAVWVIFAKLLGNTSPGWASTTLSIVFIGGVQLLALGVVGEYVGCIYLEVKRRPRYFVEQTTLN</sequence>
<evidence type="ECO:0000256" key="5">
    <source>
        <dbReference type="ARBA" id="ARBA00022989"/>
    </source>
</evidence>
<dbReference type="GO" id="GO:0005886">
    <property type="term" value="C:plasma membrane"/>
    <property type="evidence" value="ECO:0007669"/>
    <property type="project" value="TreeGrafter"/>
</dbReference>
<dbReference type="STRING" id="416944.SAMN05421548_10938"/>
<dbReference type="GO" id="GO:0016757">
    <property type="term" value="F:glycosyltransferase activity"/>
    <property type="evidence" value="ECO:0007669"/>
    <property type="project" value="UniProtKB-KW"/>
</dbReference>
<dbReference type="CDD" id="cd04187">
    <property type="entry name" value="DPM1_like_bac"/>
    <property type="match status" value="1"/>
</dbReference>
<organism evidence="9 10">
    <name type="scientific">Paraburkholderia lycopersici</name>
    <dbReference type="NCBI Taxonomy" id="416944"/>
    <lineage>
        <taxon>Bacteria</taxon>
        <taxon>Pseudomonadati</taxon>
        <taxon>Pseudomonadota</taxon>
        <taxon>Betaproteobacteria</taxon>
        <taxon>Burkholderiales</taxon>
        <taxon>Burkholderiaceae</taxon>
        <taxon>Paraburkholderia</taxon>
    </lineage>
</organism>
<feature type="transmembrane region" description="Helical" evidence="7">
    <location>
        <begin position="233"/>
        <end position="256"/>
    </location>
</feature>
<keyword evidence="2" id="KW-0328">Glycosyltransferase</keyword>
<evidence type="ECO:0000256" key="4">
    <source>
        <dbReference type="ARBA" id="ARBA00022692"/>
    </source>
</evidence>
<dbReference type="SUPFAM" id="SSF53448">
    <property type="entry name" value="Nucleotide-diphospho-sugar transferases"/>
    <property type="match status" value="1"/>
</dbReference>
<gene>
    <name evidence="9" type="ORF">SAMN05421548_10938</name>
</gene>
<dbReference type="OrthoDB" id="9811884at2"/>
<reference evidence="10" key="1">
    <citation type="submission" date="2016-09" db="EMBL/GenBank/DDBJ databases">
        <authorList>
            <person name="Varghese N."/>
            <person name="Submissions S."/>
        </authorList>
    </citation>
    <scope>NUCLEOTIDE SEQUENCE [LARGE SCALE GENOMIC DNA]</scope>
    <source>
        <strain evidence="10">TNe-862</strain>
    </source>
</reference>
<dbReference type="PANTHER" id="PTHR48090">
    <property type="entry name" value="UNDECAPRENYL-PHOSPHATE 4-DEOXY-4-FORMAMIDO-L-ARABINOSE TRANSFERASE-RELATED"/>
    <property type="match status" value="1"/>
</dbReference>
<dbReference type="InterPro" id="IPR050256">
    <property type="entry name" value="Glycosyltransferase_2"/>
</dbReference>
<evidence type="ECO:0000256" key="7">
    <source>
        <dbReference type="SAM" id="Phobius"/>
    </source>
</evidence>
<feature type="domain" description="Glycosyltransferase 2-like" evidence="8">
    <location>
        <begin position="6"/>
        <end position="173"/>
    </location>
</feature>
<name>A0A1G6NHE1_9BURK</name>
<dbReference type="InterPro" id="IPR029044">
    <property type="entry name" value="Nucleotide-diphossugar_trans"/>
</dbReference>
<dbReference type="EMBL" id="FMYQ01000009">
    <property type="protein sequence ID" value="SDC66677.1"/>
    <property type="molecule type" value="Genomic_DNA"/>
</dbReference>
<evidence type="ECO:0000259" key="8">
    <source>
        <dbReference type="Pfam" id="PF00535"/>
    </source>
</evidence>
<dbReference type="Gene3D" id="3.90.550.10">
    <property type="entry name" value="Spore Coat Polysaccharide Biosynthesis Protein SpsA, Chain A"/>
    <property type="match status" value="1"/>
</dbReference>
<dbReference type="Proteomes" id="UP000198908">
    <property type="component" value="Unassembled WGS sequence"/>
</dbReference>
<evidence type="ECO:0000256" key="3">
    <source>
        <dbReference type="ARBA" id="ARBA00022679"/>
    </source>
</evidence>
<evidence type="ECO:0000313" key="10">
    <source>
        <dbReference type="Proteomes" id="UP000198908"/>
    </source>
</evidence>
<accession>A0A1G6NHE1</accession>
<keyword evidence="5 7" id="KW-1133">Transmembrane helix</keyword>
<evidence type="ECO:0000313" key="9">
    <source>
        <dbReference type="EMBL" id="SDC66677.1"/>
    </source>
</evidence>
<dbReference type="InterPro" id="IPR001173">
    <property type="entry name" value="Glyco_trans_2-like"/>
</dbReference>
<evidence type="ECO:0000256" key="2">
    <source>
        <dbReference type="ARBA" id="ARBA00022676"/>
    </source>
</evidence>